<keyword evidence="2" id="KW-0808">Transferase</keyword>
<dbReference type="EMBL" id="RHIB01000002">
    <property type="protein sequence ID" value="RNA67879.1"/>
    <property type="molecule type" value="Genomic_DNA"/>
</dbReference>
<dbReference type="Pfam" id="PF00583">
    <property type="entry name" value="Acetyltransf_1"/>
    <property type="match status" value="1"/>
</dbReference>
<dbReference type="AlphaFoldDB" id="A0A3M7TRR3"/>
<dbReference type="CDD" id="cd04301">
    <property type="entry name" value="NAT_SF"/>
    <property type="match status" value="1"/>
</dbReference>
<dbReference type="Proteomes" id="UP000278746">
    <property type="component" value="Unassembled WGS sequence"/>
</dbReference>
<dbReference type="SUPFAM" id="SSF55729">
    <property type="entry name" value="Acyl-CoA N-acyltransferases (Nat)"/>
    <property type="match status" value="1"/>
</dbReference>
<proteinExistence type="predicted"/>
<dbReference type="PROSITE" id="PS51186">
    <property type="entry name" value="GNAT"/>
    <property type="match status" value="1"/>
</dbReference>
<sequence length="205" mass="23497">MIISVRNYTLADYEALLTIQKEAFPPPFPEELWWSKDQIRSHIETFPEGAMIAEIDGEPAGSATALMILFDGKPHTWDEVADEGYIARSHNRKGDSLYGIDVCVRPEFRGKGVAKALYEARKSLVEKLKLTRFIAGCRIPGYHKHADRLSPQDYMMEVRNGRIDDLVLSFMIRQGMTPVQVMENYLDDEESKDCAVIVEWKRRQS</sequence>
<reference evidence="2 3" key="1">
    <citation type="submission" date="2018-10" db="EMBL/GenBank/DDBJ databases">
        <title>Bacillus Keqinensis sp. nov., a moderately halophilic bacterium isolated from a saline-alkaline lake.</title>
        <authorList>
            <person name="Wang H."/>
        </authorList>
    </citation>
    <scope>NUCLEOTIDE SEQUENCE [LARGE SCALE GENOMIC DNA]</scope>
    <source>
        <strain evidence="2 3">KQ-3</strain>
    </source>
</reference>
<dbReference type="InterPro" id="IPR016181">
    <property type="entry name" value="Acyl_CoA_acyltransferase"/>
</dbReference>
<feature type="domain" description="N-acetyltransferase" evidence="1">
    <location>
        <begin position="3"/>
        <end position="203"/>
    </location>
</feature>
<protein>
    <submittedName>
        <fullName evidence="2">GNAT family N-acetyltransferase</fullName>
    </submittedName>
</protein>
<keyword evidence="3" id="KW-1185">Reference proteome</keyword>
<dbReference type="InterPro" id="IPR000182">
    <property type="entry name" value="GNAT_dom"/>
</dbReference>
<dbReference type="GO" id="GO:0016747">
    <property type="term" value="F:acyltransferase activity, transferring groups other than amino-acyl groups"/>
    <property type="evidence" value="ECO:0007669"/>
    <property type="project" value="InterPro"/>
</dbReference>
<dbReference type="Gene3D" id="3.40.630.30">
    <property type="match status" value="1"/>
</dbReference>
<accession>A0A3M7TRR3</accession>
<dbReference type="RefSeq" id="WP_122899721.1">
    <property type="nucleotide sequence ID" value="NZ_RHIB01000002.1"/>
</dbReference>
<comment type="caution">
    <text evidence="2">The sequence shown here is derived from an EMBL/GenBank/DDBJ whole genome shotgun (WGS) entry which is preliminary data.</text>
</comment>
<organism evidence="2 3">
    <name type="scientific">Alteribacter keqinensis</name>
    <dbReference type="NCBI Taxonomy" id="2483800"/>
    <lineage>
        <taxon>Bacteria</taxon>
        <taxon>Bacillati</taxon>
        <taxon>Bacillota</taxon>
        <taxon>Bacilli</taxon>
        <taxon>Bacillales</taxon>
        <taxon>Bacillaceae</taxon>
        <taxon>Alteribacter</taxon>
    </lineage>
</organism>
<evidence type="ECO:0000259" key="1">
    <source>
        <dbReference type="PROSITE" id="PS51186"/>
    </source>
</evidence>
<gene>
    <name evidence="2" type="ORF">EBO34_14345</name>
</gene>
<evidence type="ECO:0000313" key="3">
    <source>
        <dbReference type="Proteomes" id="UP000278746"/>
    </source>
</evidence>
<dbReference type="OrthoDB" id="9811121at2"/>
<name>A0A3M7TRR3_9BACI</name>
<evidence type="ECO:0000313" key="2">
    <source>
        <dbReference type="EMBL" id="RNA67879.1"/>
    </source>
</evidence>